<evidence type="ECO:0008006" key="10">
    <source>
        <dbReference type="Google" id="ProtNLM"/>
    </source>
</evidence>
<evidence type="ECO:0000256" key="6">
    <source>
        <dbReference type="RuleBase" id="RU000477"/>
    </source>
</evidence>
<organism evidence="8 9">
    <name type="scientific">Hymenobacter nivis</name>
    <dbReference type="NCBI Taxonomy" id="1850093"/>
    <lineage>
        <taxon>Bacteria</taxon>
        <taxon>Pseudomonadati</taxon>
        <taxon>Bacteroidota</taxon>
        <taxon>Cytophagia</taxon>
        <taxon>Cytophagales</taxon>
        <taxon>Hymenobacteraceae</taxon>
        <taxon>Hymenobacter</taxon>
    </lineage>
</organism>
<feature type="transmembrane region" description="Helical" evidence="7">
    <location>
        <begin position="21"/>
        <end position="43"/>
    </location>
</feature>
<comment type="subcellular location">
    <subcellularLocation>
        <location evidence="1">Membrane</location>
        <topology evidence="1">Multi-pass membrane protein</topology>
    </subcellularLocation>
</comment>
<dbReference type="Gene3D" id="1.20.1080.10">
    <property type="entry name" value="Glycerol uptake facilitator protein"/>
    <property type="match status" value="1"/>
</dbReference>
<evidence type="ECO:0000256" key="4">
    <source>
        <dbReference type="ARBA" id="ARBA00022989"/>
    </source>
</evidence>
<dbReference type="InterPro" id="IPR000425">
    <property type="entry name" value="MIP"/>
</dbReference>
<dbReference type="SUPFAM" id="SSF81338">
    <property type="entry name" value="Aquaporin-like"/>
    <property type="match status" value="1"/>
</dbReference>
<evidence type="ECO:0000313" key="8">
    <source>
        <dbReference type="EMBL" id="AWM35175.1"/>
    </source>
</evidence>
<keyword evidence="4 7" id="KW-1133">Transmembrane helix</keyword>
<protein>
    <recommendedName>
        <fullName evidence="10">Porin</fullName>
    </recommendedName>
</protein>
<feature type="transmembrane region" description="Helical" evidence="7">
    <location>
        <begin position="49"/>
        <end position="70"/>
    </location>
</feature>
<gene>
    <name evidence="8" type="ORF">DDQ68_21845</name>
</gene>
<keyword evidence="2 6" id="KW-0813">Transport</keyword>
<evidence type="ECO:0000256" key="7">
    <source>
        <dbReference type="SAM" id="Phobius"/>
    </source>
</evidence>
<dbReference type="KEGG" id="hnv:DDQ68_21845"/>
<dbReference type="Pfam" id="PF00230">
    <property type="entry name" value="MIP"/>
    <property type="match status" value="1"/>
</dbReference>
<feature type="transmembrane region" description="Helical" evidence="7">
    <location>
        <begin position="82"/>
        <end position="104"/>
    </location>
</feature>
<feature type="transmembrane region" description="Helical" evidence="7">
    <location>
        <begin position="116"/>
        <end position="133"/>
    </location>
</feature>
<keyword evidence="9" id="KW-1185">Reference proteome</keyword>
<keyword evidence="3 6" id="KW-0812">Transmembrane</keyword>
<dbReference type="GO" id="GO:0015267">
    <property type="term" value="F:channel activity"/>
    <property type="evidence" value="ECO:0007669"/>
    <property type="project" value="InterPro"/>
</dbReference>
<dbReference type="GO" id="GO:0016020">
    <property type="term" value="C:membrane"/>
    <property type="evidence" value="ECO:0007669"/>
    <property type="project" value="UniProtKB-SubCell"/>
</dbReference>
<dbReference type="OrthoDB" id="9807293at2"/>
<reference evidence="9" key="1">
    <citation type="submission" date="2018-04" db="EMBL/GenBank/DDBJ databases">
        <title>Complete genome of Antarctic heterotrophic bacterium Hymenobacter nivis.</title>
        <authorList>
            <person name="Terashima M."/>
        </authorList>
    </citation>
    <scope>NUCLEOTIDE SEQUENCE [LARGE SCALE GENOMIC DNA]</scope>
    <source>
        <strain evidence="9">NBRC 111535</strain>
    </source>
</reference>
<dbReference type="Proteomes" id="UP000245999">
    <property type="component" value="Chromosome"/>
</dbReference>
<accession>A0A2Z3GVY9</accession>
<dbReference type="PANTHER" id="PTHR45724:SF13">
    <property type="entry name" value="AQUAPORIN NIP1-1-RELATED"/>
    <property type="match status" value="1"/>
</dbReference>
<evidence type="ECO:0000256" key="3">
    <source>
        <dbReference type="ARBA" id="ARBA00022692"/>
    </source>
</evidence>
<evidence type="ECO:0000313" key="9">
    <source>
        <dbReference type="Proteomes" id="UP000245999"/>
    </source>
</evidence>
<evidence type="ECO:0000256" key="5">
    <source>
        <dbReference type="ARBA" id="ARBA00023136"/>
    </source>
</evidence>
<dbReference type="InterPro" id="IPR034294">
    <property type="entry name" value="Aquaporin_transptr"/>
</dbReference>
<feature type="transmembrane region" description="Helical" evidence="7">
    <location>
        <begin position="176"/>
        <end position="195"/>
    </location>
</feature>
<dbReference type="AlphaFoldDB" id="A0A2Z3GVY9"/>
<dbReference type="InterPro" id="IPR023271">
    <property type="entry name" value="Aquaporin-like"/>
</dbReference>
<dbReference type="InterPro" id="IPR022357">
    <property type="entry name" value="MIP_CS"/>
</dbReference>
<comment type="similarity">
    <text evidence="6">Belongs to the MIP/aquaporin (TC 1.A.8) family.</text>
</comment>
<evidence type="ECO:0000256" key="1">
    <source>
        <dbReference type="ARBA" id="ARBA00004141"/>
    </source>
</evidence>
<dbReference type="RefSeq" id="WP_109658192.1">
    <property type="nucleotide sequence ID" value="NZ_CP029145.1"/>
</dbReference>
<keyword evidence="5 7" id="KW-0472">Membrane</keyword>
<dbReference type="PROSITE" id="PS00221">
    <property type="entry name" value="MIP"/>
    <property type="match status" value="1"/>
</dbReference>
<dbReference type="EMBL" id="CP029145">
    <property type="protein sequence ID" value="AWM35175.1"/>
    <property type="molecule type" value="Genomic_DNA"/>
</dbReference>
<dbReference type="PANTHER" id="PTHR45724">
    <property type="entry name" value="AQUAPORIN NIP2-1"/>
    <property type="match status" value="1"/>
</dbReference>
<dbReference type="PRINTS" id="PR00783">
    <property type="entry name" value="MINTRINSICP"/>
</dbReference>
<sequence length="219" mass="22129">MSDTTANPLGSQAFRSALAELLGTFFLALAALTVAAPLTPFAVGLTLLVFVYAVGSLSGSHLNPAVTVGLVVSRRFPFAHGLLYIVAQVAGALLARLVAGAGLVGELGHSYQSGTIAAEFVGFGILMITVAATTEKQVVKAGSGIAVGGALLTGLLVSHGVLNPAVALAMGLATSPAMWATLVSAVVFSLLFSLIQQAKPAEVKEESKLVSKALADNSQ</sequence>
<evidence type="ECO:0000256" key="2">
    <source>
        <dbReference type="ARBA" id="ARBA00022448"/>
    </source>
</evidence>
<feature type="transmembrane region" description="Helical" evidence="7">
    <location>
        <begin position="145"/>
        <end position="170"/>
    </location>
</feature>
<name>A0A2Z3GVY9_9BACT</name>
<proteinExistence type="inferred from homology"/>